<dbReference type="PROSITE" id="PS50878">
    <property type="entry name" value="RT_POL"/>
    <property type="match status" value="1"/>
</dbReference>
<proteinExistence type="predicted"/>
<dbReference type="AlphaFoldDB" id="A0A5B6W752"/>
<keyword evidence="2" id="KW-0548">Nucleotidyltransferase</keyword>
<dbReference type="EMBL" id="SMMG02000004">
    <property type="protein sequence ID" value="KAA3477084.1"/>
    <property type="molecule type" value="Genomic_DNA"/>
</dbReference>
<evidence type="ECO:0000313" key="3">
    <source>
        <dbReference type="Proteomes" id="UP000325315"/>
    </source>
</evidence>
<dbReference type="InterPro" id="IPR000477">
    <property type="entry name" value="RT_dom"/>
</dbReference>
<feature type="domain" description="Reverse transcriptase" evidence="1">
    <location>
        <begin position="1"/>
        <end position="178"/>
    </location>
</feature>
<reference evidence="3" key="1">
    <citation type="journal article" date="2019" name="Plant Biotechnol. J.">
        <title>Genome sequencing of the Australian wild diploid species Gossypium australe highlights disease resistance and delayed gland morphogenesis.</title>
        <authorList>
            <person name="Cai Y."/>
            <person name="Cai X."/>
            <person name="Wang Q."/>
            <person name="Wang P."/>
            <person name="Zhang Y."/>
            <person name="Cai C."/>
            <person name="Xu Y."/>
            <person name="Wang K."/>
            <person name="Zhou Z."/>
            <person name="Wang C."/>
            <person name="Geng S."/>
            <person name="Li B."/>
            <person name="Dong Q."/>
            <person name="Hou Y."/>
            <person name="Wang H."/>
            <person name="Ai P."/>
            <person name="Liu Z."/>
            <person name="Yi F."/>
            <person name="Sun M."/>
            <person name="An G."/>
            <person name="Cheng J."/>
            <person name="Zhang Y."/>
            <person name="Shi Q."/>
            <person name="Xie Y."/>
            <person name="Shi X."/>
            <person name="Chang Y."/>
            <person name="Huang F."/>
            <person name="Chen Y."/>
            <person name="Hong S."/>
            <person name="Mi L."/>
            <person name="Sun Q."/>
            <person name="Zhang L."/>
            <person name="Zhou B."/>
            <person name="Peng R."/>
            <person name="Zhang X."/>
            <person name="Liu F."/>
        </authorList>
    </citation>
    <scope>NUCLEOTIDE SEQUENCE [LARGE SCALE GENOMIC DNA]</scope>
    <source>
        <strain evidence="3">cv. PA1801</strain>
    </source>
</reference>
<protein>
    <submittedName>
        <fullName evidence="2">LINE-1 reverse transcriptase isogeny</fullName>
    </submittedName>
</protein>
<comment type="caution">
    <text evidence="2">The sequence shown here is derived from an EMBL/GenBank/DDBJ whole genome shotgun (WGS) entry which is preliminary data.</text>
</comment>
<name>A0A5B6W752_9ROSI</name>
<organism evidence="2 3">
    <name type="scientific">Gossypium australe</name>
    <dbReference type="NCBI Taxonomy" id="47621"/>
    <lineage>
        <taxon>Eukaryota</taxon>
        <taxon>Viridiplantae</taxon>
        <taxon>Streptophyta</taxon>
        <taxon>Embryophyta</taxon>
        <taxon>Tracheophyta</taxon>
        <taxon>Spermatophyta</taxon>
        <taxon>Magnoliopsida</taxon>
        <taxon>eudicotyledons</taxon>
        <taxon>Gunneridae</taxon>
        <taxon>Pentapetalae</taxon>
        <taxon>rosids</taxon>
        <taxon>malvids</taxon>
        <taxon>Malvales</taxon>
        <taxon>Malvaceae</taxon>
        <taxon>Malvoideae</taxon>
        <taxon>Gossypium</taxon>
    </lineage>
</organism>
<dbReference type="InterPro" id="IPR043502">
    <property type="entry name" value="DNA/RNA_pol_sf"/>
</dbReference>
<keyword evidence="3" id="KW-1185">Reference proteome</keyword>
<dbReference type="OrthoDB" id="9902985at2759"/>
<dbReference type="SUPFAM" id="SSF56672">
    <property type="entry name" value="DNA/RNA polymerases"/>
    <property type="match status" value="1"/>
</dbReference>
<gene>
    <name evidence="2" type="ORF">EPI10_011000</name>
</gene>
<dbReference type="PANTHER" id="PTHR33116">
    <property type="entry name" value="REVERSE TRANSCRIPTASE ZINC-BINDING DOMAIN-CONTAINING PROTEIN-RELATED-RELATED"/>
    <property type="match status" value="1"/>
</dbReference>
<dbReference type="Pfam" id="PF00078">
    <property type="entry name" value="RVT_1"/>
    <property type="match status" value="1"/>
</dbReference>
<keyword evidence="2" id="KW-0695">RNA-directed DNA polymerase</keyword>
<evidence type="ECO:0000259" key="1">
    <source>
        <dbReference type="PROSITE" id="PS50878"/>
    </source>
</evidence>
<keyword evidence="2" id="KW-0808">Transferase</keyword>
<sequence>MGQQGGLALKLDMSKIYDRVEWVFLEKPMLKMGFAKSVMELVLKCISLVNYSICLNGDMGEHFKLTRGLRQGDPLSPYLFLIYNEGLSSLMRSASREGTIKGARVCRRRSVITYLLFANDCIFFGDTTNKGAQNLKVFLCEYEICSGSNISERRKEQIANILEVRTSRNPQKYLGLPNMVGRDKKRTFKILKDGVLSKINGWSTRHLSHGGNEVFIKSI</sequence>
<accession>A0A5B6W752</accession>
<dbReference type="GO" id="GO:0003964">
    <property type="term" value="F:RNA-directed DNA polymerase activity"/>
    <property type="evidence" value="ECO:0007669"/>
    <property type="project" value="UniProtKB-KW"/>
</dbReference>
<dbReference type="Proteomes" id="UP000325315">
    <property type="component" value="Unassembled WGS sequence"/>
</dbReference>
<evidence type="ECO:0000313" key="2">
    <source>
        <dbReference type="EMBL" id="KAA3477084.1"/>
    </source>
</evidence>
<dbReference type="PANTHER" id="PTHR33116:SF86">
    <property type="entry name" value="REVERSE TRANSCRIPTASE DOMAIN-CONTAINING PROTEIN"/>
    <property type="match status" value="1"/>
</dbReference>